<dbReference type="Gene3D" id="1.10.472.30">
    <property type="entry name" value="Transcription elongation factor S-II, central domain"/>
    <property type="match status" value="1"/>
</dbReference>
<feature type="compositionally biased region" description="Basic and acidic residues" evidence="6">
    <location>
        <begin position="116"/>
        <end position="125"/>
    </location>
</feature>
<evidence type="ECO:0000313" key="11">
    <source>
        <dbReference type="Proteomes" id="UP001164746"/>
    </source>
</evidence>
<evidence type="ECO:0000256" key="5">
    <source>
        <dbReference type="PROSITE-ProRule" id="PRU00472"/>
    </source>
</evidence>
<feature type="chain" id="PRO_5047430443" evidence="7">
    <location>
        <begin position="21"/>
        <end position="300"/>
    </location>
</feature>
<evidence type="ECO:0000313" key="10">
    <source>
        <dbReference type="EMBL" id="WAR23053.1"/>
    </source>
</evidence>
<dbReference type="InterPro" id="IPR036575">
    <property type="entry name" value="TFIIS_cen_dom_sf"/>
</dbReference>
<gene>
    <name evidence="10" type="ORF">MAR_036722</name>
</gene>
<evidence type="ECO:0000256" key="3">
    <source>
        <dbReference type="ARBA" id="ARBA00022833"/>
    </source>
</evidence>
<dbReference type="Gene3D" id="2.20.25.10">
    <property type="match status" value="1"/>
</dbReference>
<dbReference type="SMART" id="SM00510">
    <property type="entry name" value="TFS2M"/>
    <property type="match status" value="1"/>
</dbReference>
<evidence type="ECO:0000256" key="6">
    <source>
        <dbReference type="SAM" id="MobiDB-lite"/>
    </source>
</evidence>
<dbReference type="PROSITE" id="PS00466">
    <property type="entry name" value="ZF_TFIIS_1"/>
    <property type="match status" value="1"/>
</dbReference>
<keyword evidence="7" id="KW-0732">Signal</keyword>
<dbReference type="SUPFAM" id="SSF46942">
    <property type="entry name" value="Elongation factor TFIIS domain 2"/>
    <property type="match status" value="1"/>
</dbReference>
<dbReference type="PROSITE" id="PS51133">
    <property type="entry name" value="ZF_TFIIS_2"/>
    <property type="match status" value="1"/>
</dbReference>
<keyword evidence="3" id="KW-0862">Zinc</keyword>
<feature type="domain" description="TFIIS central" evidence="9">
    <location>
        <begin position="104"/>
        <end position="235"/>
    </location>
</feature>
<dbReference type="Proteomes" id="UP001164746">
    <property type="component" value="Chromosome 13"/>
</dbReference>
<evidence type="ECO:0000256" key="7">
    <source>
        <dbReference type="SAM" id="SignalP"/>
    </source>
</evidence>
<organism evidence="10 11">
    <name type="scientific">Mya arenaria</name>
    <name type="common">Soft-shell clam</name>
    <dbReference type="NCBI Taxonomy" id="6604"/>
    <lineage>
        <taxon>Eukaryota</taxon>
        <taxon>Metazoa</taxon>
        <taxon>Spiralia</taxon>
        <taxon>Lophotrochozoa</taxon>
        <taxon>Mollusca</taxon>
        <taxon>Bivalvia</taxon>
        <taxon>Autobranchia</taxon>
        <taxon>Heteroconchia</taxon>
        <taxon>Euheterodonta</taxon>
        <taxon>Imparidentia</taxon>
        <taxon>Neoheterodontei</taxon>
        <taxon>Myida</taxon>
        <taxon>Myoidea</taxon>
        <taxon>Myidae</taxon>
        <taxon>Mya</taxon>
    </lineage>
</organism>
<protein>
    <submittedName>
        <fullName evidence="10">TCEA1-like protein</fullName>
    </submittedName>
</protein>
<proteinExistence type="predicted"/>
<dbReference type="PANTHER" id="PTHR11477">
    <property type="entry name" value="TRANSCRIPTION FACTOR S-II ZINC FINGER DOMAIN-CONTAINING PROTEIN"/>
    <property type="match status" value="1"/>
</dbReference>
<dbReference type="Pfam" id="PF01096">
    <property type="entry name" value="Zn_ribbon_TFIIS"/>
    <property type="match status" value="1"/>
</dbReference>
<feature type="compositionally biased region" description="Basic and acidic residues" evidence="6">
    <location>
        <begin position="137"/>
        <end position="148"/>
    </location>
</feature>
<dbReference type="InterPro" id="IPR001222">
    <property type="entry name" value="Znf_TFIIS"/>
</dbReference>
<dbReference type="SUPFAM" id="SSF57783">
    <property type="entry name" value="Zinc beta-ribbon"/>
    <property type="match status" value="1"/>
</dbReference>
<dbReference type="SUPFAM" id="SSF47676">
    <property type="entry name" value="Conserved domain common to transcription factors TFIIS, elongin A, CRSP70"/>
    <property type="match status" value="1"/>
</dbReference>
<keyword evidence="1" id="KW-0479">Metal-binding</keyword>
<keyword evidence="4" id="KW-0539">Nucleus</keyword>
<dbReference type="SMART" id="SM00440">
    <property type="entry name" value="ZnF_C2C2"/>
    <property type="match status" value="1"/>
</dbReference>
<dbReference type="CDD" id="cd13749">
    <property type="entry name" value="Zn-ribbon_TFIIS"/>
    <property type="match status" value="1"/>
</dbReference>
<evidence type="ECO:0000256" key="4">
    <source>
        <dbReference type="ARBA" id="ARBA00023242"/>
    </source>
</evidence>
<feature type="region of interest" description="Disordered" evidence="6">
    <location>
        <begin position="115"/>
        <end position="171"/>
    </location>
</feature>
<dbReference type="EMBL" id="CP111024">
    <property type="protein sequence ID" value="WAR23053.1"/>
    <property type="molecule type" value="Genomic_DNA"/>
</dbReference>
<reference evidence="10" key="1">
    <citation type="submission" date="2022-11" db="EMBL/GenBank/DDBJ databases">
        <title>Centuries of genome instability and evolution in soft-shell clam transmissible cancer (bioRxiv).</title>
        <authorList>
            <person name="Hart S.F.M."/>
            <person name="Yonemitsu M.A."/>
            <person name="Giersch R.M."/>
            <person name="Beal B.F."/>
            <person name="Arriagada G."/>
            <person name="Davis B.W."/>
            <person name="Ostrander E.A."/>
            <person name="Goff S.P."/>
            <person name="Metzger M.J."/>
        </authorList>
    </citation>
    <scope>NUCLEOTIDE SEQUENCE</scope>
    <source>
        <strain evidence="10">MELC-2E11</strain>
        <tissue evidence="10">Siphon/mantle</tissue>
    </source>
</reference>
<keyword evidence="2 5" id="KW-0863">Zinc-finger</keyword>
<dbReference type="InterPro" id="IPR035441">
    <property type="entry name" value="TFIIS/LEDGF_dom_sf"/>
</dbReference>
<evidence type="ECO:0000259" key="8">
    <source>
        <dbReference type="PROSITE" id="PS51133"/>
    </source>
</evidence>
<accession>A0ABY7FLH1</accession>
<dbReference type="InterPro" id="IPR003618">
    <property type="entry name" value="TFIIS_cen_dom"/>
</dbReference>
<evidence type="ECO:0000259" key="9">
    <source>
        <dbReference type="PROSITE" id="PS51321"/>
    </source>
</evidence>
<evidence type="ECO:0000256" key="1">
    <source>
        <dbReference type="ARBA" id="ARBA00022723"/>
    </source>
</evidence>
<feature type="compositionally biased region" description="Polar residues" evidence="6">
    <location>
        <begin position="154"/>
        <end position="163"/>
    </location>
</feature>
<feature type="signal peptide" evidence="7">
    <location>
        <begin position="1"/>
        <end position="20"/>
    </location>
</feature>
<sequence>MFKFCTFLLFGFLFLDGRLGGRGLGCTLGRRLPRGTLSRGLSCGSFRRLGWHGLLKTFPKMPTEEDVLKIRSKLEKMISTNTTDHSSAGDLLKSLQDLPMNLDVLQNWKKLLPDSAKSEKKEKGSSKNGDSMDTADDAEKSTSEENSRRSSTSATDTNDPNTDTKYKNRVRSRVANLKDVKNPELRANVLCGLIPADRMAKMTAEEMASAHMNDLRAKYTKEAIDDHQMAKTGGTVTDLFKCGKCGGKRCTYNQVQTRSADEPMTTFVFCNDCGNRWKVGRLFCLSREIPPECNNCIVVF</sequence>
<keyword evidence="11" id="KW-1185">Reference proteome</keyword>
<dbReference type="Pfam" id="PF07500">
    <property type="entry name" value="TFIIS_M"/>
    <property type="match status" value="1"/>
</dbReference>
<dbReference type="PANTHER" id="PTHR11477:SF0">
    <property type="entry name" value="IP08861P-RELATED"/>
    <property type="match status" value="1"/>
</dbReference>
<name>A0ABY7FLH1_MYAAR</name>
<evidence type="ECO:0000256" key="2">
    <source>
        <dbReference type="ARBA" id="ARBA00022771"/>
    </source>
</evidence>
<feature type="domain" description="TFIIS-type" evidence="8">
    <location>
        <begin position="238"/>
        <end position="278"/>
    </location>
</feature>
<dbReference type="PROSITE" id="PS51321">
    <property type="entry name" value="TFIIS_CENTRAL"/>
    <property type="match status" value="1"/>
</dbReference>